<dbReference type="EC" id="2.3.1.39" evidence="1"/>
<dbReference type="SUPFAM" id="SSF52151">
    <property type="entry name" value="FabD/lysophospholipase-like"/>
    <property type="match status" value="1"/>
</dbReference>
<evidence type="ECO:0000256" key="3">
    <source>
        <dbReference type="ARBA" id="ARBA00023315"/>
    </source>
</evidence>
<evidence type="ECO:0000256" key="4">
    <source>
        <dbReference type="ARBA" id="ARBA00048462"/>
    </source>
</evidence>
<dbReference type="PANTHER" id="PTHR42681:SF1">
    <property type="entry name" value="MALONYL-COA-ACYL CARRIER PROTEIN TRANSACYLASE, MITOCHONDRIAL"/>
    <property type="match status" value="1"/>
</dbReference>
<dbReference type="InterPro" id="IPR050858">
    <property type="entry name" value="Mal-CoA-ACP_Trans/PKS_FabD"/>
</dbReference>
<dbReference type="GO" id="GO:0006633">
    <property type="term" value="P:fatty acid biosynthetic process"/>
    <property type="evidence" value="ECO:0007669"/>
    <property type="project" value="TreeGrafter"/>
</dbReference>
<dbReference type="InterPro" id="IPR016035">
    <property type="entry name" value="Acyl_Trfase/lysoPLipase"/>
</dbReference>
<dbReference type="AlphaFoldDB" id="A0A645BK36"/>
<comment type="caution">
    <text evidence="5">The sequence shown here is derived from an EMBL/GenBank/DDBJ whole genome shotgun (WGS) entry which is preliminary data.</text>
</comment>
<name>A0A645BK36_9ZZZZ</name>
<accession>A0A645BK36</accession>
<dbReference type="InterPro" id="IPR001227">
    <property type="entry name" value="Ac_transferase_dom_sf"/>
</dbReference>
<gene>
    <name evidence="5" type="ORF">SDC9_110464</name>
</gene>
<reference evidence="5" key="1">
    <citation type="submission" date="2019-08" db="EMBL/GenBank/DDBJ databases">
        <authorList>
            <person name="Kucharzyk K."/>
            <person name="Murdoch R.W."/>
            <person name="Higgins S."/>
            <person name="Loffler F."/>
        </authorList>
    </citation>
    <scope>NUCLEOTIDE SEQUENCE</scope>
</reference>
<dbReference type="Gene3D" id="3.40.366.10">
    <property type="entry name" value="Malonyl-Coenzyme A Acyl Carrier Protein, domain 2"/>
    <property type="match status" value="1"/>
</dbReference>
<keyword evidence="2" id="KW-0808">Transferase</keyword>
<evidence type="ECO:0000256" key="1">
    <source>
        <dbReference type="ARBA" id="ARBA00013258"/>
    </source>
</evidence>
<sequence length="126" mass="13746">MLTLAVSGGFHSPFMDKAAVSFAEFLKDFILREPEIPVYSNYSAQPYVSDIASGLLFSQINHPVKWQKIIQNMSAEGADVFIEVGAGATLKKFVEKILPGVAAYSIQNYEDISDVSGEVGHTDAEE</sequence>
<dbReference type="GO" id="GO:0004314">
    <property type="term" value="F:[acyl-carrier-protein] S-malonyltransferase activity"/>
    <property type="evidence" value="ECO:0007669"/>
    <property type="project" value="UniProtKB-EC"/>
</dbReference>
<comment type="catalytic activity">
    <reaction evidence="4">
        <text>holo-[ACP] + malonyl-CoA = malonyl-[ACP] + CoA</text>
        <dbReference type="Rhea" id="RHEA:41792"/>
        <dbReference type="Rhea" id="RHEA-COMP:9623"/>
        <dbReference type="Rhea" id="RHEA-COMP:9685"/>
        <dbReference type="ChEBI" id="CHEBI:57287"/>
        <dbReference type="ChEBI" id="CHEBI:57384"/>
        <dbReference type="ChEBI" id="CHEBI:64479"/>
        <dbReference type="ChEBI" id="CHEBI:78449"/>
        <dbReference type="EC" id="2.3.1.39"/>
    </reaction>
</comment>
<proteinExistence type="predicted"/>
<dbReference type="PANTHER" id="PTHR42681">
    <property type="entry name" value="MALONYL-COA-ACYL CARRIER PROTEIN TRANSACYLASE, MITOCHONDRIAL"/>
    <property type="match status" value="1"/>
</dbReference>
<evidence type="ECO:0000313" key="5">
    <source>
        <dbReference type="EMBL" id="MPM63583.1"/>
    </source>
</evidence>
<keyword evidence="3" id="KW-0012">Acyltransferase</keyword>
<evidence type="ECO:0000256" key="2">
    <source>
        <dbReference type="ARBA" id="ARBA00022679"/>
    </source>
</evidence>
<dbReference type="EMBL" id="VSSQ01019501">
    <property type="protein sequence ID" value="MPM63583.1"/>
    <property type="molecule type" value="Genomic_DNA"/>
</dbReference>
<organism evidence="5">
    <name type="scientific">bioreactor metagenome</name>
    <dbReference type="NCBI Taxonomy" id="1076179"/>
    <lineage>
        <taxon>unclassified sequences</taxon>
        <taxon>metagenomes</taxon>
        <taxon>ecological metagenomes</taxon>
    </lineage>
</organism>
<protein>
    <recommendedName>
        <fullName evidence="1">[acyl-carrier-protein] S-malonyltransferase</fullName>
        <ecNumber evidence="1">2.3.1.39</ecNumber>
    </recommendedName>
</protein>